<keyword evidence="5" id="KW-1185">Reference proteome</keyword>
<evidence type="ECO:0000256" key="2">
    <source>
        <dbReference type="SAM" id="MobiDB-lite"/>
    </source>
</evidence>
<dbReference type="InterPro" id="IPR047016">
    <property type="entry name" value="RGS6/7/9/11"/>
</dbReference>
<dbReference type="Proteomes" id="UP000551758">
    <property type="component" value="Unassembled WGS sequence"/>
</dbReference>
<feature type="compositionally biased region" description="Polar residues" evidence="2">
    <location>
        <begin position="32"/>
        <end position="42"/>
    </location>
</feature>
<keyword evidence="1" id="KW-0734">Signal transduction inhibitor</keyword>
<dbReference type="GO" id="GO:0035556">
    <property type="term" value="P:intracellular signal transduction"/>
    <property type="evidence" value="ECO:0007669"/>
    <property type="project" value="InterPro"/>
</dbReference>
<evidence type="ECO:0000313" key="4">
    <source>
        <dbReference type="EMBL" id="KAF5922868.1"/>
    </source>
</evidence>
<evidence type="ECO:0000313" key="5">
    <source>
        <dbReference type="Proteomes" id="UP000551758"/>
    </source>
</evidence>
<comment type="caution">
    <text evidence="4">The sequence shown here is derived from an EMBL/GenBank/DDBJ whole genome shotgun (WGS) entry which is preliminary data.</text>
</comment>
<protein>
    <recommendedName>
        <fullName evidence="3">DEP domain-containing protein</fullName>
    </recommendedName>
</protein>
<feature type="compositionally biased region" description="Low complexity" evidence="2">
    <location>
        <begin position="18"/>
        <end position="31"/>
    </location>
</feature>
<dbReference type="Gene3D" id="1.10.10.10">
    <property type="entry name" value="Winged helix-like DNA-binding domain superfamily/Winged helix DNA-binding domain"/>
    <property type="match status" value="1"/>
</dbReference>
<dbReference type="PROSITE" id="PS50186">
    <property type="entry name" value="DEP"/>
    <property type="match status" value="1"/>
</dbReference>
<dbReference type="AlphaFoldDB" id="A0A7J7F4S2"/>
<proteinExistence type="predicted"/>
<dbReference type="PANTHER" id="PTHR45746:SF2">
    <property type="entry name" value="REGULATOR OF G-PROTEIN SIGNALING 6"/>
    <property type="match status" value="1"/>
</dbReference>
<dbReference type="InterPro" id="IPR036390">
    <property type="entry name" value="WH_DNA-bd_sf"/>
</dbReference>
<dbReference type="InterPro" id="IPR036388">
    <property type="entry name" value="WH-like_DNA-bd_sf"/>
</dbReference>
<dbReference type="Gene3D" id="1.10.1240.60">
    <property type="match status" value="1"/>
</dbReference>
<dbReference type="GO" id="GO:0005737">
    <property type="term" value="C:cytoplasm"/>
    <property type="evidence" value="ECO:0007669"/>
    <property type="project" value="TreeGrafter"/>
</dbReference>
<dbReference type="CDD" id="cd04450">
    <property type="entry name" value="DEP_RGS7-like"/>
    <property type="match status" value="1"/>
</dbReference>
<dbReference type="Pfam" id="PF00610">
    <property type="entry name" value="DEP"/>
    <property type="match status" value="1"/>
</dbReference>
<dbReference type="GO" id="GO:0009968">
    <property type="term" value="P:negative regulation of signal transduction"/>
    <property type="evidence" value="ECO:0007669"/>
    <property type="project" value="UniProtKB-KW"/>
</dbReference>
<dbReference type="GO" id="GO:0005096">
    <property type="term" value="F:GTPase activator activity"/>
    <property type="evidence" value="ECO:0007669"/>
    <property type="project" value="TreeGrafter"/>
</dbReference>
<dbReference type="InterPro" id="IPR000591">
    <property type="entry name" value="DEP_dom"/>
</dbReference>
<dbReference type="InterPro" id="IPR040759">
    <property type="entry name" value="RGS_DHEX"/>
</dbReference>
<dbReference type="SMART" id="SM00049">
    <property type="entry name" value="DEP"/>
    <property type="match status" value="1"/>
</dbReference>
<reference evidence="4 5" key="1">
    <citation type="journal article" date="2020" name="Mol. Biol. Evol.">
        <title>Interspecific Gene Flow and the Evolution of Specialization in Black and White Rhinoceros.</title>
        <authorList>
            <person name="Moodley Y."/>
            <person name="Westbury M.V."/>
            <person name="Russo I.M."/>
            <person name="Gopalakrishnan S."/>
            <person name="Rakotoarivelo A."/>
            <person name="Olsen R.A."/>
            <person name="Prost S."/>
            <person name="Tunstall T."/>
            <person name="Ryder O.A."/>
            <person name="Dalen L."/>
            <person name="Bruford M.W."/>
        </authorList>
    </citation>
    <scope>NUCLEOTIDE SEQUENCE [LARGE SCALE GENOMIC DNA]</scope>
    <source>
        <strain evidence="4">SBR-YM</strain>
        <tissue evidence="4">Skin</tissue>
    </source>
</reference>
<name>A0A7J7F4S2_DICBM</name>
<dbReference type="SUPFAM" id="SSF46785">
    <property type="entry name" value="Winged helix' DNA-binding domain"/>
    <property type="match status" value="1"/>
</dbReference>
<feature type="compositionally biased region" description="Low complexity" evidence="2">
    <location>
        <begin position="383"/>
        <end position="392"/>
    </location>
</feature>
<dbReference type="EMBL" id="JACDTQ010001386">
    <property type="protein sequence ID" value="KAF5922868.1"/>
    <property type="molecule type" value="Genomic_DNA"/>
</dbReference>
<feature type="region of interest" description="Disordered" evidence="2">
    <location>
        <begin position="321"/>
        <end position="365"/>
    </location>
</feature>
<organism evidence="4 5">
    <name type="scientific">Diceros bicornis minor</name>
    <name type="common">South-central black rhinoceros</name>
    <dbReference type="NCBI Taxonomy" id="77932"/>
    <lineage>
        <taxon>Eukaryota</taxon>
        <taxon>Metazoa</taxon>
        <taxon>Chordata</taxon>
        <taxon>Craniata</taxon>
        <taxon>Vertebrata</taxon>
        <taxon>Euteleostomi</taxon>
        <taxon>Mammalia</taxon>
        <taxon>Eutheria</taxon>
        <taxon>Laurasiatheria</taxon>
        <taxon>Perissodactyla</taxon>
        <taxon>Rhinocerotidae</taxon>
        <taxon>Diceros</taxon>
    </lineage>
</organism>
<evidence type="ECO:0000256" key="1">
    <source>
        <dbReference type="ARBA" id="ARBA00022700"/>
    </source>
</evidence>
<dbReference type="InterPro" id="IPR047017">
    <property type="entry name" value="RGS6/7/9/11_DHEX_sf"/>
</dbReference>
<dbReference type="GO" id="GO:0043005">
    <property type="term" value="C:neuron projection"/>
    <property type="evidence" value="ECO:0007669"/>
    <property type="project" value="TreeGrafter"/>
</dbReference>
<feature type="region of interest" description="Disordered" evidence="2">
    <location>
        <begin position="14"/>
        <end position="48"/>
    </location>
</feature>
<feature type="region of interest" description="Disordered" evidence="2">
    <location>
        <begin position="379"/>
        <end position="402"/>
    </location>
</feature>
<dbReference type="PANTHER" id="PTHR45746">
    <property type="entry name" value="LP21163P"/>
    <property type="match status" value="1"/>
</dbReference>
<dbReference type="Pfam" id="PF18148">
    <property type="entry name" value="RGS_DHEX"/>
    <property type="match status" value="1"/>
</dbReference>
<feature type="domain" description="DEP" evidence="3">
    <location>
        <begin position="81"/>
        <end position="148"/>
    </location>
</feature>
<evidence type="ECO:0000259" key="3">
    <source>
        <dbReference type="PROSITE" id="PS50186"/>
    </source>
</evidence>
<accession>A0A7J7F4S2</accession>
<dbReference type="GO" id="GO:0008277">
    <property type="term" value="P:regulation of G protein-coupled receptor signaling pathway"/>
    <property type="evidence" value="ECO:0007669"/>
    <property type="project" value="InterPro"/>
</dbReference>
<sequence>MVVAWMLLQMEGSGPGKPGAAAGPSLGPEGSHTSPQMRQKSPTDAPKKCGHKIILSHQKWMFFGKEWECDYGSVPMDVLKTGTDIVQWLMKNLSIEDPGKPYQKNNNKTLAIEAIHLGSLIAAQGYIFPISDHVLTMKDDGTFYRFQVGLRLLLLQNLFFSSSSNLRLELPKKTEARLSGLSCVENRRELGCGASMKETGTEPVTGGVLPGGRGGQTLAPGQGKASTGILSPDTHALLQAPYFWPSNCWEPENTDYAIYLCKRTMQNKARLELADYEAVSMIIFRERIFLPNQTLHGSQTIWEIGQIFTCLPEEALLSQDMTEGPQPGGGATLDAVKKPCPDNPALTAPSDPPTSQMSPPAFAASVFQNTPSDLVTLRDLCPSQSTQQSHHSPLIPLASQDP</sequence>
<gene>
    <name evidence="4" type="ORF">HPG69_013213</name>
</gene>